<dbReference type="AlphaFoldDB" id="A0AAE0IXH0"/>
<dbReference type="Proteomes" id="UP001286456">
    <property type="component" value="Unassembled WGS sequence"/>
</dbReference>
<feature type="region of interest" description="Disordered" evidence="1">
    <location>
        <begin position="51"/>
        <end position="158"/>
    </location>
</feature>
<reference evidence="2" key="1">
    <citation type="journal article" date="2023" name="Mol. Phylogenet. Evol.">
        <title>Genome-scale phylogeny and comparative genomics of the fungal order Sordariales.</title>
        <authorList>
            <person name="Hensen N."/>
            <person name="Bonometti L."/>
            <person name="Westerberg I."/>
            <person name="Brannstrom I.O."/>
            <person name="Guillou S."/>
            <person name="Cros-Aarteil S."/>
            <person name="Calhoun S."/>
            <person name="Haridas S."/>
            <person name="Kuo A."/>
            <person name="Mondo S."/>
            <person name="Pangilinan J."/>
            <person name="Riley R."/>
            <person name="LaButti K."/>
            <person name="Andreopoulos B."/>
            <person name="Lipzen A."/>
            <person name="Chen C."/>
            <person name="Yan M."/>
            <person name="Daum C."/>
            <person name="Ng V."/>
            <person name="Clum A."/>
            <person name="Steindorff A."/>
            <person name="Ohm R.A."/>
            <person name="Martin F."/>
            <person name="Silar P."/>
            <person name="Natvig D.O."/>
            <person name="Lalanne C."/>
            <person name="Gautier V."/>
            <person name="Ament-Velasquez S.L."/>
            <person name="Kruys A."/>
            <person name="Hutchinson M.I."/>
            <person name="Powell A.J."/>
            <person name="Barry K."/>
            <person name="Miller A.N."/>
            <person name="Grigoriev I.V."/>
            <person name="Debuchy R."/>
            <person name="Gladieux P."/>
            <person name="Hiltunen Thoren M."/>
            <person name="Johannesson H."/>
        </authorList>
    </citation>
    <scope>NUCLEOTIDE SEQUENCE</scope>
    <source>
        <strain evidence="2">SMH4131-1</strain>
    </source>
</reference>
<keyword evidence="3" id="KW-1185">Reference proteome</keyword>
<evidence type="ECO:0000313" key="3">
    <source>
        <dbReference type="Proteomes" id="UP001286456"/>
    </source>
</evidence>
<organism evidence="2 3">
    <name type="scientific">Cercophora scortea</name>
    <dbReference type="NCBI Taxonomy" id="314031"/>
    <lineage>
        <taxon>Eukaryota</taxon>
        <taxon>Fungi</taxon>
        <taxon>Dikarya</taxon>
        <taxon>Ascomycota</taxon>
        <taxon>Pezizomycotina</taxon>
        <taxon>Sordariomycetes</taxon>
        <taxon>Sordariomycetidae</taxon>
        <taxon>Sordariales</taxon>
        <taxon>Lasiosphaeriaceae</taxon>
        <taxon>Cercophora</taxon>
    </lineage>
</organism>
<dbReference type="PANTHER" id="PTHR42084:SF1">
    <property type="entry name" value="SERINE_THREONINE-PROTEIN KINASE PPK6"/>
    <property type="match status" value="1"/>
</dbReference>
<proteinExistence type="predicted"/>
<feature type="compositionally biased region" description="Polar residues" evidence="1">
    <location>
        <begin position="72"/>
        <end position="97"/>
    </location>
</feature>
<evidence type="ECO:0008006" key="4">
    <source>
        <dbReference type="Google" id="ProtNLM"/>
    </source>
</evidence>
<sequence>MSADLFAAFESGPPQGSSSSSNSASQQKRPQYGGIAATTAVDDPFSFLATSSVSAHQAHQRHHQQAAHWPPLQQQTESPASLWPTLQSNQPQTQQRNADVWGDFGGLAGIQTGPSLVQQTAVKPDEDEDGWGDFEVASPVISQPQPPFPESLTKAEPPRTRVVRAQTMDLIANKLVDVGITPSGLDAWQEPPSWEAPLAKVPAKKPDSQKPKSNPDPNVLFDVDDFELHTDADDGDDDDFGDFESEVVVPAPSFQPAVPSPAATQTKKQPPGLMLPSSRTTSGDGSLYPQAPKSPYGSFQTRKPDPVKQLRVKTPLGSEFPKEVKQRSPSPVTAWPTVGADDDWAEFEDLPADNKPHTSSTKVEINPPKPATGSSALAAAKDSSGPPPTNVPPPSVLLSIFPQLLDLANTSLLKPISTLPASGRQAVATNAATVLFLRGHLTLATVAARIIAGRKQRWHRDKFLMQSMSISAAGGKGGMKLAGVDKTQSAREDREAAEVLAVWQSQVGRLRSAVAAANQASSSAAASPLRVPELSINVSAHAAPMVATAPKPCVICGLKRDERIPRVDVDVEDSFGEWWVEYWGHRACRNFWLEHEVKLRQR</sequence>
<dbReference type="EMBL" id="JAUEPO010000002">
    <property type="protein sequence ID" value="KAK3333101.1"/>
    <property type="molecule type" value="Genomic_DNA"/>
</dbReference>
<protein>
    <recommendedName>
        <fullName evidence="4">Serine/threonine-protein kinase ppk6</fullName>
    </recommendedName>
</protein>
<evidence type="ECO:0000313" key="2">
    <source>
        <dbReference type="EMBL" id="KAK3333101.1"/>
    </source>
</evidence>
<feature type="region of interest" description="Disordered" evidence="1">
    <location>
        <begin position="1"/>
        <end position="37"/>
    </location>
</feature>
<feature type="compositionally biased region" description="Low complexity" evidence="1">
    <location>
        <begin position="11"/>
        <end position="27"/>
    </location>
</feature>
<feature type="region of interest" description="Disordered" evidence="1">
    <location>
        <begin position="182"/>
        <end position="334"/>
    </location>
</feature>
<gene>
    <name evidence="2" type="ORF">B0T19DRAFT_116749</name>
</gene>
<name>A0AAE0IXH0_9PEZI</name>
<reference evidence="2" key="2">
    <citation type="submission" date="2023-06" db="EMBL/GenBank/DDBJ databases">
        <authorList>
            <consortium name="Lawrence Berkeley National Laboratory"/>
            <person name="Haridas S."/>
            <person name="Hensen N."/>
            <person name="Bonometti L."/>
            <person name="Westerberg I."/>
            <person name="Brannstrom I.O."/>
            <person name="Guillou S."/>
            <person name="Cros-Aarteil S."/>
            <person name="Calhoun S."/>
            <person name="Kuo A."/>
            <person name="Mondo S."/>
            <person name="Pangilinan J."/>
            <person name="Riley R."/>
            <person name="Labutti K."/>
            <person name="Andreopoulos B."/>
            <person name="Lipzen A."/>
            <person name="Chen C."/>
            <person name="Yanf M."/>
            <person name="Daum C."/>
            <person name="Ng V."/>
            <person name="Clum A."/>
            <person name="Steindorff A."/>
            <person name="Ohm R."/>
            <person name="Martin F."/>
            <person name="Silar P."/>
            <person name="Natvig D."/>
            <person name="Lalanne C."/>
            <person name="Gautier V."/>
            <person name="Ament-Velasquez S.L."/>
            <person name="Kruys A."/>
            <person name="Hutchinson M.I."/>
            <person name="Powell A.J."/>
            <person name="Barry K."/>
            <person name="Miller A.N."/>
            <person name="Grigoriev I.V."/>
            <person name="Debuchy R."/>
            <person name="Gladieux P."/>
            <person name="Thoren M.H."/>
            <person name="Johannesson H."/>
        </authorList>
    </citation>
    <scope>NUCLEOTIDE SEQUENCE</scope>
    <source>
        <strain evidence="2">SMH4131-1</strain>
    </source>
</reference>
<feature type="compositionally biased region" description="Acidic residues" evidence="1">
    <location>
        <begin position="233"/>
        <end position="245"/>
    </location>
</feature>
<feature type="compositionally biased region" description="Polar residues" evidence="1">
    <location>
        <begin position="112"/>
        <end position="121"/>
    </location>
</feature>
<accession>A0AAE0IXH0</accession>
<dbReference type="PANTHER" id="PTHR42084">
    <property type="entry name" value="YALI0E26631P"/>
    <property type="match status" value="1"/>
</dbReference>
<comment type="caution">
    <text evidence="2">The sequence shown here is derived from an EMBL/GenBank/DDBJ whole genome shotgun (WGS) entry which is preliminary data.</text>
</comment>
<evidence type="ECO:0000256" key="1">
    <source>
        <dbReference type="SAM" id="MobiDB-lite"/>
    </source>
</evidence>
<feature type="region of interest" description="Disordered" evidence="1">
    <location>
        <begin position="348"/>
        <end position="391"/>
    </location>
</feature>